<name>A0A1S2ACP2_LACPA</name>
<dbReference type="InterPro" id="IPR011257">
    <property type="entry name" value="DNA_glycosylase"/>
</dbReference>
<dbReference type="CDD" id="cd00056">
    <property type="entry name" value="ENDO3c"/>
    <property type="match status" value="1"/>
</dbReference>
<dbReference type="KEGG" id="lcz:LCAZH_0194"/>
<dbReference type="Proteomes" id="UP001212327">
    <property type="component" value="Unassembled WGS sequence"/>
</dbReference>
<evidence type="ECO:0000259" key="6">
    <source>
        <dbReference type="SMART" id="SM00478"/>
    </source>
</evidence>
<evidence type="ECO:0000256" key="3">
    <source>
        <dbReference type="ARBA" id="ARBA00023004"/>
    </source>
</evidence>
<feature type="domain" description="HhH-GPD" evidence="6">
    <location>
        <begin position="34"/>
        <end position="190"/>
    </location>
</feature>
<reference evidence="8" key="3">
    <citation type="submission" date="2023-06" db="EMBL/GenBank/DDBJ databases">
        <title>Draft Genome Sequences of lactic acid bacteria strains isolated from fermented milk products.</title>
        <authorList>
            <person name="Elcheninov A.G."/>
            <person name="Klyukina A."/>
            <person name="Zayulina K.S."/>
            <person name="Gavirova L.A."/>
            <person name="Shcherbakova P.A."/>
            <person name="Shestakov A.I."/>
            <person name="Kublanov I.V."/>
            <person name="Kochetkova T.V."/>
        </authorList>
    </citation>
    <scope>NUCLEOTIDE SEQUENCE</scope>
    <source>
        <strain evidence="8">TOM.1374</strain>
    </source>
</reference>
<evidence type="ECO:0000313" key="10">
    <source>
        <dbReference type="Proteomes" id="UP000285532"/>
    </source>
</evidence>
<dbReference type="AlphaFoldDB" id="A0A1S2ACP2"/>
<dbReference type="Pfam" id="PF00730">
    <property type="entry name" value="HhH-GPD"/>
    <property type="match status" value="1"/>
</dbReference>
<organism evidence="9 10">
    <name type="scientific">Lacticaseibacillus paracasei</name>
    <name type="common">Lactobacillus paracasei</name>
    <dbReference type="NCBI Taxonomy" id="1597"/>
    <lineage>
        <taxon>Bacteria</taxon>
        <taxon>Bacillati</taxon>
        <taxon>Bacillota</taxon>
        <taxon>Bacilli</taxon>
        <taxon>Lactobacillales</taxon>
        <taxon>Lactobacillaceae</taxon>
        <taxon>Lacticaseibacillus</taxon>
    </lineage>
</organism>
<dbReference type="InterPro" id="IPR003265">
    <property type="entry name" value="HhH-GPD_domain"/>
</dbReference>
<evidence type="ECO:0000313" key="8">
    <source>
        <dbReference type="EMBL" id="MDM7454258.1"/>
    </source>
</evidence>
<evidence type="ECO:0000313" key="11">
    <source>
        <dbReference type="Proteomes" id="UP001212327"/>
    </source>
</evidence>
<dbReference type="Proteomes" id="UP000285532">
    <property type="component" value="Unassembled WGS sequence"/>
</dbReference>
<sequence>MDKRLIVMHNLSRHYGKQYWWQQNSLEDWLMMILIQRTSSKNVAQAVHNLQPYMQVDRLMALSQSELETLVRPAGFYRQKAQRIHDLLTWFVAQGGSFEKIAEKPAAELRETLLALNGIGNETADVMLMYTFGKKTFVADTYAMRLFNRLGFGPYTNYAKMQADFAPALDQITLDEAREWHALIDEHGKTQVRHAYDDRFLLQPDLTEAAWPPEAVQVEPPHDDPGSGKWRHAADPSAMTHK</sequence>
<dbReference type="EMBL" id="LKFU01000008">
    <property type="protein sequence ID" value="RND89672.1"/>
    <property type="molecule type" value="Genomic_DNA"/>
</dbReference>
<dbReference type="KEGG" id="lcl:LOCK919_0186"/>
<evidence type="ECO:0000256" key="2">
    <source>
        <dbReference type="ARBA" id="ARBA00022723"/>
    </source>
</evidence>
<dbReference type="SUPFAM" id="SSF48150">
    <property type="entry name" value="DNA-glycosylase"/>
    <property type="match status" value="1"/>
</dbReference>
<reference evidence="9 10" key="1">
    <citation type="journal article" date="2018" name="Front. Microbiol.">
        <title>Conversion of Methionine to Cysteine in Lactobacillus paracasei Depends on the Highly Mobile cysK-ctl-cysE Gene Cluster.</title>
        <authorList>
            <person name="Wuthrich D."/>
            <person name="Irmler S."/>
            <person name="Berthoud H."/>
            <person name="Guggenbuhl B."/>
            <person name="Eugster E."/>
            <person name="Bruggmann R."/>
        </authorList>
    </citation>
    <scope>NUCLEOTIDE SEQUENCE [LARGE SCALE GENOMIC DNA]</scope>
    <source>
        <strain evidence="9 10">FAM18172</strain>
    </source>
</reference>
<accession>K6SEH2</accession>
<proteinExistence type="predicted"/>
<dbReference type="OMA" id="WWWPNAL"/>
<keyword evidence="9" id="KW-0255">Endonuclease</keyword>
<accession>A0A1S2ACP2</accession>
<protein>
    <submittedName>
        <fullName evidence="7">Endonuclease III</fullName>
    </submittedName>
    <submittedName>
        <fullName evidence="9">UV-endonuclease</fullName>
    </submittedName>
</protein>
<keyword evidence="9" id="KW-0540">Nuclease</keyword>
<keyword evidence="3" id="KW-0408">Iron</keyword>
<evidence type="ECO:0000256" key="4">
    <source>
        <dbReference type="ARBA" id="ARBA00023014"/>
    </source>
</evidence>
<keyword evidence="4" id="KW-0411">Iron-sulfur</keyword>
<keyword evidence="9" id="KW-0378">Hydrolase</keyword>
<dbReference type="GO" id="GO:0004519">
    <property type="term" value="F:endonuclease activity"/>
    <property type="evidence" value="ECO:0007669"/>
    <property type="project" value="UniProtKB-KW"/>
</dbReference>
<accession>S4ZP61</accession>
<dbReference type="GO" id="GO:0046872">
    <property type="term" value="F:metal ion binding"/>
    <property type="evidence" value="ECO:0007669"/>
    <property type="project" value="UniProtKB-KW"/>
</dbReference>
<dbReference type="EMBL" id="JAQLSF010000001">
    <property type="protein sequence ID" value="MDB1563563.1"/>
    <property type="molecule type" value="Genomic_DNA"/>
</dbReference>
<dbReference type="InterPro" id="IPR023170">
    <property type="entry name" value="HhH_base_excis_C"/>
</dbReference>
<evidence type="ECO:0000256" key="5">
    <source>
        <dbReference type="SAM" id="MobiDB-lite"/>
    </source>
</evidence>
<dbReference type="GeneID" id="57088923"/>
<dbReference type="GO" id="GO:0006284">
    <property type="term" value="P:base-excision repair"/>
    <property type="evidence" value="ECO:0007669"/>
    <property type="project" value="InterPro"/>
</dbReference>
<gene>
    <name evidence="9" type="ORF">FAM18172_00161</name>
    <name evidence="7" type="ORF">PGA78_02045</name>
    <name evidence="8" type="ORF">QUF16_07835</name>
</gene>
<comment type="caution">
    <text evidence="9">The sequence shown here is derived from an EMBL/GenBank/DDBJ whole genome shotgun (WGS) entry which is preliminary data.</text>
</comment>
<dbReference type="SMART" id="SM00478">
    <property type="entry name" value="ENDO3c"/>
    <property type="match status" value="1"/>
</dbReference>
<feature type="region of interest" description="Disordered" evidence="5">
    <location>
        <begin position="216"/>
        <end position="242"/>
    </location>
</feature>
<reference evidence="7 11" key="2">
    <citation type="submission" date="2023-01" db="EMBL/GenBank/DDBJ databases">
        <title>Complete genome sequence of Lacticaseibacillus paracasei SRCM217440 isolated from Makgeolli.</title>
        <authorList>
            <person name="Yang H.-G."/>
            <person name="Jeong S.-J."/>
            <person name="Ha G.-S."/>
            <person name="Yang H.-J."/>
            <person name="Jeong D.-Y."/>
        </authorList>
    </citation>
    <scope>NUCLEOTIDE SEQUENCE [LARGE SCALE GENOMIC DNA]</scope>
    <source>
        <strain evidence="7 11">SRCM217440</strain>
    </source>
</reference>
<dbReference type="EMBL" id="JAUCBG010000008">
    <property type="protein sequence ID" value="MDM7454258.1"/>
    <property type="molecule type" value="Genomic_DNA"/>
</dbReference>
<dbReference type="Gene3D" id="1.10.1670.10">
    <property type="entry name" value="Helix-hairpin-Helix base-excision DNA repair enzymes (C-terminal)"/>
    <property type="match status" value="1"/>
</dbReference>
<evidence type="ECO:0000313" key="7">
    <source>
        <dbReference type="EMBL" id="MDB1563563.1"/>
    </source>
</evidence>
<evidence type="ECO:0000256" key="1">
    <source>
        <dbReference type="ARBA" id="ARBA00022485"/>
    </source>
</evidence>
<keyword evidence="2" id="KW-0479">Metal-binding</keyword>
<dbReference type="PANTHER" id="PTHR10359:SF19">
    <property type="entry name" value="DNA REPAIR GLYCOSYLASE MJ1434-RELATED"/>
    <property type="match status" value="1"/>
</dbReference>
<dbReference type="GO" id="GO:0051539">
    <property type="term" value="F:4 iron, 4 sulfur cluster binding"/>
    <property type="evidence" value="ECO:0007669"/>
    <property type="project" value="UniProtKB-KW"/>
</dbReference>
<evidence type="ECO:0000313" key="9">
    <source>
        <dbReference type="EMBL" id="RND89672.1"/>
    </source>
</evidence>
<keyword evidence="1" id="KW-0004">4Fe-4S</keyword>
<dbReference type="PANTHER" id="PTHR10359">
    <property type="entry name" value="A/G-SPECIFIC ADENINE GLYCOSYLASE/ENDONUCLEASE III"/>
    <property type="match status" value="1"/>
</dbReference>
<dbReference type="Gene3D" id="1.10.340.30">
    <property type="entry name" value="Hypothetical protein, domain 2"/>
    <property type="match status" value="1"/>
</dbReference>
<dbReference type="Proteomes" id="UP001231451">
    <property type="component" value="Unassembled WGS sequence"/>
</dbReference>
<dbReference type="RefSeq" id="WP_003562837.1">
    <property type="nucleotide sequence ID" value="NC_014334.2"/>
</dbReference>
<dbReference type="PIRSF" id="PIRSF001435">
    <property type="entry name" value="Nth"/>
    <property type="match status" value="1"/>
</dbReference>